<dbReference type="RefSeq" id="WP_198746814.1">
    <property type="nucleotide sequence ID" value="NZ_JAEHTE010000002.1"/>
</dbReference>
<accession>A0A8I1EB20</accession>
<name>A0A8I1EB20_PSEPU</name>
<evidence type="ECO:0000313" key="1">
    <source>
        <dbReference type="EMBL" id="MBI6883200.1"/>
    </source>
</evidence>
<dbReference type="EMBL" id="JAEHTE010000002">
    <property type="protein sequence ID" value="MBI6883200.1"/>
    <property type="molecule type" value="Genomic_DNA"/>
</dbReference>
<comment type="caution">
    <text evidence="1">The sequence shown here is derived from an EMBL/GenBank/DDBJ whole genome shotgun (WGS) entry which is preliminary data.</text>
</comment>
<proteinExistence type="predicted"/>
<dbReference type="Proteomes" id="UP000637061">
    <property type="component" value="Unassembled WGS sequence"/>
</dbReference>
<organism evidence="1 2">
    <name type="scientific">Pseudomonas putida</name>
    <name type="common">Arthrobacter siderocapsulatus</name>
    <dbReference type="NCBI Taxonomy" id="303"/>
    <lineage>
        <taxon>Bacteria</taxon>
        <taxon>Pseudomonadati</taxon>
        <taxon>Pseudomonadota</taxon>
        <taxon>Gammaproteobacteria</taxon>
        <taxon>Pseudomonadales</taxon>
        <taxon>Pseudomonadaceae</taxon>
        <taxon>Pseudomonas</taxon>
    </lineage>
</organism>
<gene>
    <name evidence="1" type="ORF">JEU22_04680</name>
</gene>
<sequence length="174" mass="19226">MISGSGEIDNQLGCPLSENPGDELREIYIQLLVGLDQIAKGNTYPGYALISNADLGKPELDLIESNRSSLVSAGARSSFYWRTAVLEALSAARRRHIVLNRMTEWVAKHDPVLFGAMKSRHMAVCSIDSAALRFHWHTEHDCGKALSTFQNEHFESLRGTDHEDTAQRFGGTGP</sequence>
<dbReference type="AlphaFoldDB" id="A0A8I1EB20"/>
<reference evidence="1" key="1">
    <citation type="submission" date="2020-12" db="EMBL/GenBank/DDBJ databases">
        <title>Enhanced detection system for hospital associated transmission using whole genome sequencing surveillance.</title>
        <authorList>
            <person name="Harrison L.H."/>
            <person name="Van Tyne D."/>
            <person name="Marsh J.W."/>
            <person name="Griffith M.P."/>
            <person name="Snyder D.J."/>
            <person name="Cooper V.S."/>
            <person name="Mustapha M."/>
        </authorList>
    </citation>
    <scope>NUCLEOTIDE SEQUENCE</scope>
    <source>
        <strain evidence="1">PSB00042</strain>
    </source>
</reference>
<protein>
    <submittedName>
        <fullName evidence="1">Uncharacterized protein</fullName>
    </submittedName>
</protein>
<evidence type="ECO:0000313" key="2">
    <source>
        <dbReference type="Proteomes" id="UP000637061"/>
    </source>
</evidence>